<dbReference type="InterPro" id="IPR011701">
    <property type="entry name" value="MFS"/>
</dbReference>
<feature type="transmembrane region" description="Helical" evidence="4">
    <location>
        <begin position="101"/>
        <end position="125"/>
    </location>
</feature>
<feature type="transmembrane region" description="Helical" evidence="4">
    <location>
        <begin position="338"/>
        <end position="360"/>
    </location>
</feature>
<feature type="transmembrane region" description="Helical" evidence="4">
    <location>
        <begin position="279"/>
        <end position="298"/>
    </location>
</feature>
<dbReference type="EMBL" id="BMZS01000003">
    <property type="protein sequence ID" value="GHD47614.1"/>
    <property type="molecule type" value="Genomic_DNA"/>
</dbReference>
<evidence type="ECO:0000256" key="1">
    <source>
        <dbReference type="ARBA" id="ARBA00022692"/>
    </source>
</evidence>
<keyword evidence="3 4" id="KW-0472">Membrane</keyword>
<reference evidence="6" key="1">
    <citation type="journal article" date="2014" name="Int. J. Syst. Evol. Microbiol.">
        <title>Complete genome sequence of Corynebacterium casei LMG S-19264T (=DSM 44701T), isolated from a smear-ripened cheese.</title>
        <authorList>
            <consortium name="US DOE Joint Genome Institute (JGI-PGF)"/>
            <person name="Walter F."/>
            <person name="Albersmeier A."/>
            <person name="Kalinowski J."/>
            <person name="Ruckert C."/>
        </authorList>
    </citation>
    <scope>NUCLEOTIDE SEQUENCE</scope>
    <source>
        <strain evidence="6">KCTC 42651</strain>
    </source>
</reference>
<evidence type="ECO:0000313" key="7">
    <source>
        <dbReference type="Proteomes" id="UP000630353"/>
    </source>
</evidence>
<feature type="transmembrane region" description="Helical" evidence="4">
    <location>
        <begin position="168"/>
        <end position="189"/>
    </location>
</feature>
<dbReference type="InterPro" id="IPR036259">
    <property type="entry name" value="MFS_trans_sf"/>
</dbReference>
<evidence type="ECO:0000259" key="5">
    <source>
        <dbReference type="PROSITE" id="PS50850"/>
    </source>
</evidence>
<dbReference type="Gene3D" id="1.20.1250.20">
    <property type="entry name" value="MFS general substrate transporter like domains"/>
    <property type="match status" value="1"/>
</dbReference>
<name>A0A919CP87_9PROT</name>
<keyword evidence="2 4" id="KW-1133">Transmembrane helix</keyword>
<feature type="transmembrane region" description="Helical" evidence="4">
    <location>
        <begin position="12"/>
        <end position="35"/>
    </location>
</feature>
<feature type="transmembrane region" description="Helical" evidence="4">
    <location>
        <begin position="76"/>
        <end position="95"/>
    </location>
</feature>
<feature type="transmembrane region" description="Helical" evidence="4">
    <location>
        <begin position="214"/>
        <end position="233"/>
    </location>
</feature>
<accession>A0A919CP87</accession>
<gene>
    <name evidence="6" type="ORF">GCM10017083_18190</name>
</gene>
<dbReference type="SUPFAM" id="SSF103473">
    <property type="entry name" value="MFS general substrate transporter"/>
    <property type="match status" value="1"/>
</dbReference>
<protein>
    <submittedName>
        <fullName evidence="6">MFS transporter</fullName>
    </submittedName>
</protein>
<keyword evidence="7" id="KW-1185">Reference proteome</keyword>
<dbReference type="Pfam" id="PF07690">
    <property type="entry name" value="MFS_1"/>
    <property type="match status" value="2"/>
</dbReference>
<proteinExistence type="predicted"/>
<evidence type="ECO:0000313" key="6">
    <source>
        <dbReference type="EMBL" id="GHD47614.1"/>
    </source>
</evidence>
<dbReference type="RefSeq" id="WP_189988609.1">
    <property type="nucleotide sequence ID" value="NZ_BMZS01000003.1"/>
</dbReference>
<evidence type="ECO:0000256" key="4">
    <source>
        <dbReference type="SAM" id="Phobius"/>
    </source>
</evidence>
<feature type="transmembrane region" description="Helical" evidence="4">
    <location>
        <begin position="253"/>
        <end position="272"/>
    </location>
</feature>
<sequence length="396" mass="42083">MPSVRDPAVRNVILLAICQALAMTGMTMNMTVTALTGHELSPDPAWATLPLSLQFMATMMTTMPASLYMRRVGRRLGFATGVMIGVAGATTAALSILNGNFVTFCLGSMLIGAFQGFAVLYRYAAADTASEAFRPRAISLVLAGGVVAALSGPELAKWSHDLMAPIPFAGSFIVIAIVQSISLIFLFFVQIPTPTAAERAHSGRPLSEIVRQPVFLVAILGAMVGYGSMTFLMSATPLAMVACGFEFEDAAFVIQWHAVGMFLPSFFTGSLIQRFGVIRIMLAGAMAYLACIAINVSGIELLQFFSALVLLGVGWNFLFIGGTTLLTQAYRSEERAKVQGLGDFLVFTSSTIAAFSSGALNHAIGWQALNLGLVPLVAIVTGALLWYRARQVPVTA</sequence>
<dbReference type="GO" id="GO:0022857">
    <property type="term" value="F:transmembrane transporter activity"/>
    <property type="evidence" value="ECO:0007669"/>
    <property type="project" value="InterPro"/>
</dbReference>
<dbReference type="PANTHER" id="PTHR23534:SF1">
    <property type="entry name" value="MAJOR FACILITATOR SUPERFAMILY PROTEIN"/>
    <property type="match status" value="1"/>
</dbReference>
<feature type="transmembrane region" description="Helical" evidence="4">
    <location>
        <begin position="304"/>
        <end position="326"/>
    </location>
</feature>
<dbReference type="Proteomes" id="UP000630353">
    <property type="component" value="Unassembled WGS sequence"/>
</dbReference>
<dbReference type="AlphaFoldDB" id="A0A919CP87"/>
<evidence type="ECO:0000256" key="2">
    <source>
        <dbReference type="ARBA" id="ARBA00022989"/>
    </source>
</evidence>
<feature type="transmembrane region" description="Helical" evidence="4">
    <location>
        <begin position="137"/>
        <end position="156"/>
    </location>
</feature>
<feature type="domain" description="Major facilitator superfamily (MFS) profile" evidence="5">
    <location>
        <begin position="214"/>
        <end position="396"/>
    </location>
</feature>
<dbReference type="InterPro" id="IPR020846">
    <property type="entry name" value="MFS_dom"/>
</dbReference>
<keyword evidence="1 4" id="KW-0812">Transmembrane</keyword>
<dbReference type="PROSITE" id="PS50850">
    <property type="entry name" value="MFS"/>
    <property type="match status" value="1"/>
</dbReference>
<dbReference type="PANTHER" id="PTHR23534">
    <property type="entry name" value="MFS PERMEASE"/>
    <property type="match status" value="1"/>
</dbReference>
<organism evidence="6 7">
    <name type="scientific">Thalassobaculum fulvum</name>
    <dbReference type="NCBI Taxonomy" id="1633335"/>
    <lineage>
        <taxon>Bacteria</taxon>
        <taxon>Pseudomonadati</taxon>
        <taxon>Pseudomonadota</taxon>
        <taxon>Alphaproteobacteria</taxon>
        <taxon>Rhodospirillales</taxon>
        <taxon>Thalassobaculaceae</taxon>
        <taxon>Thalassobaculum</taxon>
    </lineage>
</organism>
<reference evidence="6" key="2">
    <citation type="submission" date="2020-09" db="EMBL/GenBank/DDBJ databases">
        <authorList>
            <person name="Sun Q."/>
            <person name="Kim S."/>
        </authorList>
    </citation>
    <scope>NUCLEOTIDE SEQUENCE</scope>
    <source>
        <strain evidence="6">KCTC 42651</strain>
    </source>
</reference>
<feature type="transmembrane region" description="Helical" evidence="4">
    <location>
        <begin position="366"/>
        <end position="387"/>
    </location>
</feature>
<comment type="caution">
    <text evidence="6">The sequence shown here is derived from an EMBL/GenBank/DDBJ whole genome shotgun (WGS) entry which is preliminary data.</text>
</comment>
<feature type="transmembrane region" description="Helical" evidence="4">
    <location>
        <begin position="47"/>
        <end position="69"/>
    </location>
</feature>
<evidence type="ECO:0000256" key="3">
    <source>
        <dbReference type="ARBA" id="ARBA00023136"/>
    </source>
</evidence>